<dbReference type="STRING" id="28442.SAMN05443574_102423"/>
<dbReference type="InterPro" id="IPR057159">
    <property type="entry name" value="DUF7837"/>
</dbReference>
<sequence>MWNSDIETADPPLGRCPACDVTIPAANLVIAYDTTGDWPRMLATCPDCEDAVNPV</sequence>
<evidence type="ECO:0000259" key="1">
    <source>
        <dbReference type="Pfam" id="PF25207"/>
    </source>
</evidence>
<organism evidence="2 3">
    <name type="scientific">Haloarcula vallismortis</name>
    <name type="common">Halobacterium vallismortis</name>
    <dbReference type="NCBI Taxonomy" id="28442"/>
    <lineage>
        <taxon>Archaea</taxon>
        <taxon>Methanobacteriati</taxon>
        <taxon>Methanobacteriota</taxon>
        <taxon>Stenosarchaea group</taxon>
        <taxon>Halobacteria</taxon>
        <taxon>Halobacteriales</taxon>
        <taxon>Haloarculaceae</taxon>
        <taxon>Haloarcula</taxon>
    </lineage>
</organism>
<evidence type="ECO:0000313" key="3">
    <source>
        <dbReference type="Proteomes" id="UP000182573"/>
    </source>
</evidence>
<proteinExistence type="predicted"/>
<dbReference type="RefSeq" id="WP_004517644.1">
    <property type="nucleotide sequence ID" value="NZ_FNOF01000002.1"/>
</dbReference>
<feature type="domain" description="DUF7837" evidence="1">
    <location>
        <begin position="10"/>
        <end position="54"/>
    </location>
</feature>
<accession>A0A1H2SLU8</accession>
<dbReference type="AlphaFoldDB" id="A0A1H2SLU8"/>
<reference evidence="2 3" key="1">
    <citation type="submission" date="2016-10" db="EMBL/GenBank/DDBJ databases">
        <authorList>
            <person name="de Groot N.N."/>
        </authorList>
    </citation>
    <scope>NUCLEOTIDE SEQUENCE [LARGE SCALE GENOMIC DNA]</scope>
    <source>
        <strain evidence="2 3">DSM 3756</strain>
    </source>
</reference>
<dbReference type="EMBL" id="FNOF01000002">
    <property type="protein sequence ID" value="SDW32435.1"/>
    <property type="molecule type" value="Genomic_DNA"/>
</dbReference>
<protein>
    <recommendedName>
        <fullName evidence="1">DUF7837 domain-containing protein</fullName>
    </recommendedName>
</protein>
<evidence type="ECO:0000313" key="2">
    <source>
        <dbReference type="EMBL" id="SDW32435.1"/>
    </source>
</evidence>
<dbReference type="Proteomes" id="UP000182573">
    <property type="component" value="Unassembled WGS sequence"/>
</dbReference>
<name>A0A1H2SLU8_HALVA</name>
<dbReference type="Pfam" id="PF25207">
    <property type="entry name" value="DUF7837"/>
    <property type="match status" value="1"/>
</dbReference>
<gene>
    <name evidence="2" type="ORF">SAMN05443574_102423</name>
</gene>